<comment type="caution">
    <text evidence="1">The sequence shown here is derived from an EMBL/GenBank/DDBJ whole genome shotgun (WGS) entry which is preliminary data.</text>
</comment>
<dbReference type="EMBL" id="JALHAT010000002">
    <property type="protein sequence ID" value="MCJ1959448.1"/>
    <property type="molecule type" value="Genomic_DNA"/>
</dbReference>
<evidence type="ECO:0000313" key="1">
    <source>
        <dbReference type="EMBL" id="MCJ1959448.1"/>
    </source>
</evidence>
<sequence length="232" mass="25599">MLSGASLMGLAALAACGPKEHVVTAPPPPPVVVIPPKPTPPNGAQLTMNIPPVNEQGERHTVNYGISTPQAVWNLRSAYNVAALNCIEPKYAPILEGYKRFLTLYDASLDKASAAIDRSFRQGHTRRDAIKARESYQTQVYNYFSLPPVDTGFCEAAMGVTQDLETVDPSQFETWSFIGLAKMEKPFKEFFDAFEQYRADLAAWESAYGGGLVTVRPSFEQQTARAQETYEQ</sequence>
<accession>A0ABT0A8D1</accession>
<name>A0ABT0A8D1_9SPHN</name>
<evidence type="ECO:0000313" key="2">
    <source>
        <dbReference type="Proteomes" id="UP001162802"/>
    </source>
</evidence>
<proteinExistence type="predicted"/>
<organism evidence="1 2">
    <name type="scientific">Novosphingobium mangrovi</name>
    <name type="common">ex Hu et al. 2023</name>
    <dbReference type="NCBI Taxonomy" id="2930094"/>
    <lineage>
        <taxon>Bacteria</taxon>
        <taxon>Pseudomonadati</taxon>
        <taxon>Pseudomonadota</taxon>
        <taxon>Alphaproteobacteria</taxon>
        <taxon>Sphingomonadales</taxon>
        <taxon>Sphingomonadaceae</taxon>
        <taxon>Novosphingobium</taxon>
    </lineage>
</organism>
<keyword evidence="2" id="KW-1185">Reference proteome</keyword>
<gene>
    <name evidence="1" type="ORF">MTR65_01970</name>
</gene>
<reference evidence="1" key="1">
    <citation type="submission" date="2022-03" db="EMBL/GenBank/DDBJ databases">
        <title>Identification of a novel bacterium isolated from mangrove sediments.</title>
        <authorList>
            <person name="Pan X."/>
        </authorList>
    </citation>
    <scope>NUCLEOTIDE SEQUENCE</scope>
    <source>
        <strain evidence="1">B2637</strain>
    </source>
</reference>
<dbReference type="Proteomes" id="UP001162802">
    <property type="component" value="Unassembled WGS sequence"/>
</dbReference>
<protein>
    <submittedName>
        <fullName evidence="1">Uncharacterized protein</fullName>
    </submittedName>
</protein>